<sequence length="1176" mass="125796">MSSRNSSRSAKSPLMLLVTPETYQRSDYVDTTLLTGPAPFLELMPPRSPQAQRAIRQLLEMPDDTSTSSPESWFQIPIHHPSSDHIKDAQTGSSSPPHQRARRKPQLPSRDASMLLKGPSVHTSRSLYGAELPVMEAPKPPLRPISREGPWSQHQTLSPASPSAGFYPPRSKDGSLPSQSRWAEAPQPSASFRPPSSGITGVQILERSLTAPHSSPAFRHHPYGGLQPSSAPPISSTFHAPTELSAVKPGSAVLLSAGSVHSGVSAAARQAGSSPQQAGAMAAAMAWDMEHNSPTSSLDQHALSPRPVKPRLTSAASAQGRASAGGSGGYPQRLPPVSVSLNGHHAGHDAGGGGKGPTEVMYDVGPYPSSEQPYKVHRPCTVPVGGSHTNTVMCVRLDYVAKKAEAHRVKTSKWSQMGRNPTRNSVRLQNKLAVQTVSDWEILLESDRRRLMGKMDDVTVIMKRPPKSSGPPFSMTTASRQASRQQSLRLTKSFLARPSSSTGIWLDGTPQQQRQMGLEGVDGPQSVNSMFDDVNEEIKESQRTGAKSVISLPALVQQQPSSASSYRRGETAAVLAEARRRQLLQGSENERPGSASALDYRDVEQEDQGSSAASTPPQVSPIIFTASESEAAHEGGPEAGEYASFPEAHRHTSVMDTGIEEEAGRTNDAFDEKSIMRAQAQDSPLNMLSTDPSFTYGLSAAGAAWTGERSFSDYGFGGFGAGSGIGEATPRPLNWGMPHGDVGASDLLDSRRAPPSWDELTAAGALNSSAISYEGHEEEEEESSSVVEEGRRHQMMSLSGTSYLPAVVVGVSDSVTIGTGTAVDASSSTPPPGAEASLFMTHDRSTEIGDAGKPLGDYDVMDPEAAKKLLHGARNEASEEGECAGDDMLDEVIAGHDAYGRRGEEVDEYEEEAGFQFRPQGASVMGVRNLLERLGLEEEEEEPAGLGSVDGARYEKDEDHQEVAEGGYEGQEGEVGIYEGYGEADGGAASAGIAVEGRERRLSVQHSVKTSGIGYTVVRSAMVWEPDADQMQEQKRQQQLQELEEQLVGSDGTKKQKAASRAAKALQKVSSWEREEEEASRQGCGQRSSSDGASMVKLLPRSSRDTSVSPQRPNKPTTDTRGRNSSMDRRSSSTGRGGQHSVSPQRPSAQHPPEKKQQLPPRAAPPLQGHNSKLLS</sequence>
<feature type="region of interest" description="Disordered" evidence="1">
    <location>
        <begin position="213"/>
        <end position="237"/>
    </location>
</feature>
<feature type="compositionally biased region" description="Polar residues" evidence="1">
    <location>
        <begin position="1105"/>
        <end position="1117"/>
    </location>
</feature>
<keyword evidence="3" id="KW-1185">Reference proteome</keyword>
<accession>A0A250WUL8</accession>
<feature type="compositionally biased region" description="Low complexity" evidence="1">
    <location>
        <begin position="1158"/>
        <end position="1168"/>
    </location>
</feature>
<dbReference type="Proteomes" id="UP000232323">
    <property type="component" value="Unassembled WGS sequence"/>
</dbReference>
<feature type="compositionally biased region" description="Polar residues" evidence="1">
    <location>
        <begin position="608"/>
        <end position="617"/>
    </location>
</feature>
<organism evidence="2 3">
    <name type="scientific">Chlamydomonas eustigma</name>
    <dbReference type="NCBI Taxonomy" id="1157962"/>
    <lineage>
        <taxon>Eukaryota</taxon>
        <taxon>Viridiplantae</taxon>
        <taxon>Chlorophyta</taxon>
        <taxon>core chlorophytes</taxon>
        <taxon>Chlorophyceae</taxon>
        <taxon>CS clade</taxon>
        <taxon>Chlamydomonadales</taxon>
        <taxon>Chlamydomonadaceae</taxon>
        <taxon>Chlamydomonas</taxon>
    </lineage>
</organism>
<dbReference type="AlphaFoldDB" id="A0A250WUL8"/>
<feature type="region of interest" description="Disordered" evidence="1">
    <location>
        <begin position="62"/>
        <end position="198"/>
    </location>
</feature>
<evidence type="ECO:0000313" key="3">
    <source>
        <dbReference type="Proteomes" id="UP000232323"/>
    </source>
</evidence>
<evidence type="ECO:0000313" key="2">
    <source>
        <dbReference type="EMBL" id="GAX74456.1"/>
    </source>
</evidence>
<reference evidence="2 3" key="1">
    <citation type="submission" date="2017-08" db="EMBL/GenBank/DDBJ databases">
        <title>Acidophilic green algal genome provides insights into adaptation to an acidic environment.</title>
        <authorList>
            <person name="Hirooka S."/>
            <person name="Hirose Y."/>
            <person name="Kanesaki Y."/>
            <person name="Higuchi S."/>
            <person name="Fujiwara T."/>
            <person name="Onuma R."/>
            <person name="Era A."/>
            <person name="Ohbayashi R."/>
            <person name="Uzuka A."/>
            <person name="Nozaki H."/>
            <person name="Yoshikawa H."/>
            <person name="Miyagishima S.Y."/>
        </authorList>
    </citation>
    <scope>NUCLEOTIDE SEQUENCE [LARGE SCALE GENOMIC DNA]</scope>
    <source>
        <strain evidence="2 3">NIES-2499</strain>
    </source>
</reference>
<feature type="region of interest" description="Disordered" evidence="1">
    <location>
        <begin position="292"/>
        <end position="359"/>
    </location>
</feature>
<feature type="region of interest" description="Disordered" evidence="1">
    <location>
        <begin position="583"/>
        <end position="619"/>
    </location>
</feature>
<feature type="compositionally biased region" description="Basic and acidic residues" evidence="1">
    <location>
        <begin position="1118"/>
        <end position="1131"/>
    </location>
</feature>
<feature type="region of interest" description="Disordered" evidence="1">
    <location>
        <begin position="936"/>
        <end position="967"/>
    </location>
</feature>
<gene>
    <name evidence="2" type="ORF">CEUSTIGMA_g1905.t1</name>
</gene>
<feature type="compositionally biased region" description="Polar residues" evidence="1">
    <location>
        <begin position="152"/>
        <end position="161"/>
    </location>
</feature>
<feature type="compositionally biased region" description="Low complexity" evidence="1">
    <location>
        <begin position="1059"/>
        <end position="1068"/>
    </location>
</feature>
<feature type="compositionally biased region" description="Basic and acidic residues" evidence="1">
    <location>
        <begin position="952"/>
        <end position="963"/>
    </location>
</feature>
<feature type="region of interest" description="Disordered" evidence="1">
    <location>
        <begin position="462"/>
        <end position="485"/>
    </location>
</feature>
<proteinExistence type="predicted"/>
<dbReference type="EMBL" id="BEGY01000007">
    <property type="protein sequence ID" value="GAX74456.1"/>
    <property type="molecule type" value="Genomic_DNA"/>
</dbReference>
<evidence type="ECO:0000256" key="1">
    <source>
        <dbReference type="SAM" id="MobiDB-lite"/>
    </source>
</evidence>
<feature type="compositionally biased region" description="Polar residues" evidence="1">
    <location>
        <begin position="1083"/>
        <end position="1092"/>
    </location>
</feature>
<feature type="compositionally biased region" description="Polar residues" evidence="1">
    <location>
        <begin position="227"/>
        <end position="237"/>
    </location>
</feature>
<name>A0A250WUL8_9CHLO</name>
<comment type="caution">
    <text evidence="2">The sequence shown here is derived from an EMBL/GenBank/DDBJ whole genome shotgun (WGS) entry which is preliminary data.</text>
</comment>
<protein>
    <submittedName>
        <fullName evidence="2">Uncharacterized protein</fullName>
    </submittedName>
</protein>
<feature type="region of interest" description="Disordered" evidence="1">
    <location>
        <begin position="1046"/>
        <end position="1176"/>
    </location>
</feature>
<feature type="compositionally biased region" description="Polar residues" evidence="1">
    <location>
        <begin position="474"/>
        <end position="485"/>
    </location>
</feature>